<dbReference type="GO" id="GO:0006284">
    <property type="term" value="P:base-excision repair"/>
    <property type="evidence" value="ECO:0007669"/>
    <property type="project" value="InterPro"/>
</dbReference>
<evidence type="ECO:0000259" key="13">
    <source>
        <dbReference type="SMART" id="SM00478"/>
    </source>
</evidence>
<dbReference type="GO" id="GO:0004519">
    <property type="term" value="F:endonuclease activity"/>
    <property type="evidence" value="ECO:0007669"/>
    <property type="project" value="UniProtKB-KW"/>
</dbReference>
<organism evidence="14 15">
    <name type="scientific">Candidatus Kaiserbacteria bacterium CG10_big_fil_rev_8_21_14_0_10_45_20</name>
    <dbReference type="NCBI Taxonomy" id="1974607"/>
    <lineage>
        <taxon>Bacteria</taxon>
        <taxon>Candidatus Kaiseribacteriota</taxon>
    </lineage>
</organism>
<keyword evidence="8" id="KW-0378">Hydrolase</keyword>
<dbReference type="GO" id="GO:0034039">
    <property type="term" value="F:8-oxo-7,8-dihydroguanine DNA N-glycosylase activity"/>
    <property type="evidence" value="ECO:0007669"/>
    <property type="project" value="TreeGrafter"/>
</dbReference>
<keyword evidence="10" id="KW-0411">Iron-sulfur</keyword>
<evidence type="ECO:0000256" key="11">
    <source>
        <dbReference type="ARBA" id="ARBA00023204"/>
    </source>
</evidence>
<dbReference type="GO" id="GO:0035485">
    <property type="term" value="F:adenine/guanine mispair binding"/>
    <property type="evidence" value="ECO:0007669"/>
    <property type="project" value="TreeGrafter"/>
</dbReference>
<evidence type="ECO:0000256" key="7">
    <source>
        <dbReference type="ARBA" id="ARBA00022763"/>
    </source>
</evidence>
<dbReference type="GO" id="GO:0032357">
    <property type="term" value="F:oxidized purine DNA binding"/>
    <property type="evidence" value="ECO:0007669"/>
    <property type="project" value="TreeGrafter"/>
</dbReference>
<dbReference type="Gene3D" id="1.10.1670.10">
    <property type="entry name" value="Helix-hairpin-Helix base-excision DNA repair enzymes (C-terminal)"/>
    <property type="match status" value="1"/>
</dbReference>
<evidence type="ECO:0000256" key="12">
    <source>
        <dbReference type="ARBA" id="ARBA00023295"/>
    </source>
</evidence>
<evidence type="ECO:0000256" key="9">
    <source>
        <dbReference type="ARBA" id="ARBA00023004"/>
    </source>
</evidence>
<protein>
    <recommendedName>
        <fullName evidence="5">Adenine DNA glycosylase</fullName>
        <ecNumber evidence="4">3.2.2.31</ecNumber>
    </recommendedName>
</protein>
<dbReference type="Pfam" id="PF00633">
    <property type="entry name" value="HHH"/>
    <property type="match status" value="1"/>
</dbReference>
<proteinExistence type="inferred from homology"/>
<evidence type="ECO:0000256" key="6">
    <source>
        <dbReference type="ARBA" id="ARBA00022723"/>
    </source>
</evidence>
<evidence type="ECO:0000313" key="14">
    <source>
        <dbReference type="EMBL" id="PIR85345.1"/>
    </source>
</evidence>
<evidence type="ECO:0000256" key="5">
    <source>
        <dbReference type="ARBA" id="ARBA00022023"/>
    </source>
</evidence>
<sequence length="303" mass="34882">MGLCCTGDTCARLKNTTARTTPLLQSFLTQMISGQKQNNISALRRKVRAFYRTHKRDFPWRRTKDPYHILVSEVMLQQTQTQRVIPKYISFLKKFPTLQALAQAPLKEVLIVWQGLGYNRRAKMLHKAAQSIVFEKGGVLPTVYEDLVNLPGIGEYTAKAIRVFVWDKPEVLIETNVRAVFIHEFFNTKKKVSDKDICVLVQRTLPRKNFSEWYAGLMDYGSYLKQTYTNPSRKSATHAKQTAFVGSDREIRGAIIRVLSKKPLTKRSLTALPFDKDRIEIQLEKLLKEGLIEKARSTYRLPS</sequence>
<keyword evidence="11" id="KW-0234">DNA repair</keyword>
<comment type="cofactor">
    <cofactor evidence="2">
        <name>[4Fe-4S] cluster</name>
        <dbReference type="ChEBI" id="CHEBI:49883"/>
    </cofactor>
</comment>
<comment type="similarity">
    <text evidence="3">Belongs to the Nth/MutY family.</text>
</comment>
<dbReference type="PANTHER" id="PTHR42944:SF1">
    <property type="entry name" value="ADENINE DNA GLYCOSYLASE"/>
    <property type="match status" value="1"/>
</dbReference>
<dbReference type="PANTHER" id="PTHR42944">
    <property type="entry name" value="ADENINE DNA GLYCOSYLASE"/>
    <property type="match status" value="1"/>
</dbReference>
<dbReference type="CDD" id="cd00056">
    <property type="entry name" value="ENDO3c"/>
    <property type="match status" value="1"/>
</dbReference>
<dbReference type="Proteomes" id="UP000229315">
    <property type="component" value="Unassembled WGS sequence"/>
</dbReference>
<keyword evidence="6" id="KW-0479">Metal-binding</keyword>
<name>A0A2H0UHS6_9BACT</name>
<keyword evidence="12" id="KW-0326">Glycosidase</keyword>
<dbReference type="InterPro" id="IPR003265">
    <property type="entry name" value="HhH-GPD_domain"/>
</dbReference>
<evidence type="ECO:0000256" key="10">
    <source>
        <dbReference type="ARBA" id="ARBA00023014"/>
    </source>
</evidence>
<feature type="domain" description="HhH-GPD" evidence="13">
    <location>
        <begin position="75"/>
        <end position="223"/>
    </location>
</feature>
<dbReference type="GO" id="GO:0000701">
    <property type="term" value="F:purine-specific mismatch base pair DNA N-glycosylase activity"/>
    <property type="evidence" value="ECO:0007669"/>
    <property type="project" value="UniProtKB-EC"/>
</dbReference>
<dbReference type="SMART" id="SM00478">
    <property type="entry name" value="ENDO3c"/>
    <property type="match status" value="1"/>
</dbReference>
<keyword evidence="7" id="KW-0227">DNA damage</keyword>
<evidence type="ECO:0000256" key="8">
    <source>
        <dbReference type="ARBA" id="ARBA00022801"/>
    </source>
</evidence>
<evidence type="ECO:0000256" key="4">
    <source>
        <dbReference type="ARBA" id="ARBA00012045"/>
    </source>
</evidence>
<dbReference type="EMBL" id="PFBH01000006">
    <property type="protein sequence ID" value="PIR85345.1"/>
    <property type="molecule type" value="Genomic_DNA"/>
</dbReference>
<dbReference type="GO" id="GO:0051536">
    <property type="term" value="F:iron-sulfur cluster binding"/>
    <property type="evidence" value="ECO:0007669"/>
    <property type="project" value="UniProtKB-KW"/>
</dbReference>
<gene>
    <name evidence="14" type="ORF">COU15_01255</name>
</gene>
<dbReference type="AlphaFoldDB" id="A0A2H0UHS6"/>
<reference evidence="15" key="1">
    <citation type="submission" date="2017-09" db="EMBL/GenBank/DDBJ databases">
        <title>Depth-based differentiation of microbial function through sediment-hosted aquifers and enrichment of novel symbionts in the deep terrestrial subsurface.</title>
        <authorList>
            <person name="Probst A.J."/>
            <person name="Ladd B."/>
            <person name="Jarett J.K."/>
            <person name="Geller-Mcgrath D.E."/>
            <person name="Sieber C.M.K."/>
            <person name="Emerson J.B."/>
            <person name="Anantharaman K."/>
            <person name="Thomas B.C."/>
            <person name="Malmstrom R."/>
            <person name="Stieglmeier M."/>
            <person name="Klingl A."/>
            <person name="Woyke T."/>
            <person name="Ryan C.M."/>
            <person name="Banfield J.F."/>
        </authorList>
    </citation>
    <scope>NUCLEOTIDE SEQUENCE [LARGE SCALE GENOMIC DNA]</scope>
</reference>
<dbReference type="GO" id="GO:0046872">
    <property type="term" value="F:metal ion binding"/>
    <property type="evidence" value="ECO:0007669"/>
    <property type="project" value="UniProtKB-KW"/>
</dbReference>
<dbReference type="EC" id="3.2.2.31" evidence="4"/>
<dbReference type="GO" id="GO:0006298">
    <property type="term" value="P:mismatch repair"/>
    <property type="evidence" value="ECO:0007669"/>
    <property type="project" value="TreeGrafter"/>
</dbReference>
<evidence type="ECO:0000313" key="15">
    <source>
        <dbReference type="Proteomes" id="UP000229315"/>
    </source>
</evidence>
<dbReference type="Pfam" id="PF00730">
    <property type="entry name" value="HhH-GPD"/>
    <property type="match status" value="1"/>
</dbReference>
<evidence type="ECO:0000256" key="3">
    <source>
        <dbReference type="ARBA" id="ARBA00008343"/>
    </source>
</evidence>
<keyword evidence="9" id="KW-0408">Iron</keyword>
<dbReference type="InterPro" id="IPR011257">
    <property type="entry name" value="DNA_glycosylase"/>
</dbReference>
<evidence type="ECO:0000256" key="2">
    <source>
        <dbReference type="ARBA" id="ARBA00001966"/>
    </source>
</evidence>
<dbReference type="InterPro" id="IPR000445">
    <property type="entry name" value="HhH_motif"/>
</dbReference>
<dbReference type="InterPro" id="IPR044298">
    <property type="entry name" value="MIG/MutY"/>
</dbReference>
<dbReference type="Gene3D" id="1.10.340.30">
    <property type="entry name" value="Hypothetical protein, domain 2"/>
    <property type="match status" value="1"/>
</dbReference>
<dbReference type="SUPFAM" id="SSF48150">
    <property type="entry name" value="DNA-glycosylase"/>
    <property type="match status" value="1"/>
</dbReference>
<keyword evidence="14" id="KW-0540">Nuclease</keyword>
<dbReference type="InterPro" id="IPR023170">
    <property type="entry name" value="HhH_base_excis_C"/>
</dbReference>
<comment type="catalytic activity">
    <reaction evidence="1">
        <text>Hydrolyzes free adenine bases from 7,8-dihydro-8-oxoguanine:adenine mismatched double-stranded DNA, leaving an apurinic site.</text>
        <dbReference type="EC" id="3.2.2.31"/>
    </reaction>
</comment>
<comment type="caution">
    <text evidence="14">The sequence shown here is derived from an EMBL/GenBank/DDBJ whole genome shotgun (WGS) entry which is preliminary data.</text>
</comment>
<evidence type="ECO:0000256" key="1">
    <source>
        <dbReference type="ARBA" id="ARBA00000843"/>
    </source>
</evidence>
<keyword evidence="14" id="KW-0255">Endonuclease</keyword>
<accession>A0A2H0UHS6</accession>